<dbReference type="VEuPathDB" id="TriTrypDB:TEOVI_000016800"/>
<dbReference type="EMBL" id="CZPT02000288">
    <property type="protein sequence ID" value="SCU65425.1"/>
    <property type="molecule type" value="Genomic_DNA"/>
</dbReference>
<sequence length="1361" mass="152792">MRVTCVVACGLRSSSSDLKRRRIRQLERQYGPAWRYTAGWTSQLSPVGMFDALEVPVFPPNVVQTRELDHVGCASAPRTTVVSRGLVQNGNPRVKDSQPTSVLDENNAYFNPQHDAGTSSSDDPLFEFLRHDDEHSALLLAMWTSLYRCCVHASELSEFLAFRVRWFLHHLIHMRATAAAVRFYHRLLLLGVHLQKKDVSLLLSSLPYEHYVVNVDFKGESKKKCSRFRTMRQADTTHVDKKSATNGDKGGTVVFSGDGGTVGEEERLLFASTITSTGADTSCDTSARVCPAGDTCGVESVDFELTPAGSRYLRDQPEWVKRWVLYEASMGNIDLYDEENATTLRADKYVDSSSVGLDCGDECTPSEVKWAEGCIDVVTLLNHLMLLHDGNHLIHRETRKRRVNGKGRSGITLRGEMQRHYWAEALQIAGAFLSARSSRGRERKAEEGQYEVGCSVPPEFRSELCRALVAAGSWKVALRWLKVAEQYRVGFTHSEYARIFLCLAESEPWETSRAAERFVARNMIPLLPEETVCGYASRAMWLAHVCSQRDNRVEECLELMESTSGNLPACVKQSIVYIKLAASLLRVDADRFFAAAALQQFEAASIRLGVFHPAADLSQRHSPPIQLVTRDMASAGSGALLTVQLQDSFVLVSIALPRVVELVSVAAASQEDEVQLATLLADVLYGPNGLWKFFSDVCLVGESKQLTSHRTSEVVRISLYMSLCLLKIGVALCRVVGHERQGVQGNPHLREKHLTLILGLLEESLGAIPARNAVEIKDRRIMLSLVATSAKLTKHVFRQIGVYPCNEKVIFGSFSEETSETVALMLRIHVLLWRRVSSLRRHLQLAAGSALRAVFRPTSELGKHVRGHIPRHQQQELDSMLAYGRLRKYGERRAGAAIATKSKSEARVHSPEDVARIKAVAKTHRVVYALSLQHVNNGAALERDLITYLSRASWDGALTMLHVSLHHLRLPHGTFGLPFFAGVLARLCKAPHRTKSLWFQAIGVYWDAVEHVPRPHVSANTSHVVDSKSQLRLHERNVLTQLLLPLLRFSVSTRQKEMGWSWMRRWDLMHKSDERDVEYEALSVWARSVLEDRSALKRCQRLMEKYQYQHMRQKNLPMIPPLENILCDVAVNHADWCAALHALETVFWTPQRGGDFITTPLPPRAATAVLRILCKAPTNLCNTARRLREIQGSCWDLRSANSLLLLLVRQRRWQLALQHVAEMLPVVQNGRQKSDVVGGNSVFDMCLEGDGKTEQALFLVHGLRACANGGRAEEAATLYDLVKQLAGLEAVVRAADINVESSVTYALKRPEDMLFFMCNQTDQPQDTLACDEDERMRMLVGQARVYFLRAMTKKTLRCNRR</sequence>
<keyword evidence="2" id="KW-1185">Reference proteome</keyword>
<protein>
    <submittedName>
        <fullName evidence="1">Uncharacterized protein</fullName>
    </submittedName>
</protein>
<gene>
    <name evidence="1" type="ORF">TEOVI_000016800</name>
</gene>
<dbReference type="GeneID" id="92374108"/>
<name>A0A1G4I167_TRYEQ</name>
<evidence type="ECO:0000313" key="1">
    <source>
        <dbReference type="EMBL" id="SCU65425.1"/>
    </source>
</evidence>
<dbReference type="RefSeq" id="XP_067077032.1">
    <property type="nucleotide sequence ID" value="XM_067220931.1"/>
</dbReference>
<comment type="caution">
    <text evidence="1">The sequence shown here is derived from an EMBL/GenBank/DDBJ whole genome shotgun (WGS) entry which is preliminary data.</text>
</comment>
<proteinExistence type="predicted"/>
<organism evidence="1 2">
    <name type="scientific">Trypanosoma equiperdum</name>
    <dbReference type="NCBI Taxonomy" id="5694"/>
    <lineage>
        <taxon>Eukaryota</taxon>
        <taxon>Discoba</taxon>
        <taxon>Euglenozoa</taxon>
        <taxon>Kinetoplastea</taxon>
        <taxon>Metakinetoplastina</taxon>
        <taxon>Trypanosomatida</taxon>
        <taxon>Trypanosomatidae</taxon>
        <taxon>Trypanosoma</taxon>
    </lineage>
</organism>
<dbReference type="Proteomes" id="UP000195570">
    <property type="component" value="Unassembled WGS sequence"/>
</dbReference>
<reference evidence="1" key="1">
    <citation type="submission" date="2016-09" db="EMBL/GenBank/DDBJ databases">
        <authorList>
            <person name="Hebert L."/>
            <person name="Moumen B."/>
        </authorList>
    </citation>
    <scope>NUCLEOTIDE SEQUENCE [LARGE SCALE GENOMIC DNA]</scope>
    <source>
        <strain evidence="1">OVI</strain>
    </source>
</reference>
<evidence type="ECO:0000313" key="2">
    <source>
        <dbReference type="Proteomes" id="UP000195570"/>
    </source>
</evidence>
<accession>A0A1G4I167</accession>